<name>A0ABX0DCR1_9MICC</name>
<evidence type="ECO:0000313" key="8">
    <source>
        <dbReference type="EMBL" id="NGN84679.1"/>
    </source>
</evidence>
<keyword evidence="2 6" id="KW-0813">Transport</keyword>
<dbReference type="PROSITE" id="PS50928">
    <property type="entry name" value="ABC_TM1"/>
    <property type="match status" value="1"/>
</dbReference>
<comment type="similarity">
    <text evidence="6">Belongs to the binding-protein-dependent transport system permease family.</text>
</comment>
<evidence type="ECO:0000256" key="1">
    <source>
        <dbReference type="ARBA" id="ARBA00004141"/>
    </source>
</evidence>
<feature type="transmembrane region" description="Helical" evidence="6">
    <location>
        <begin position="131"/>
        <end position="157"/>
    </location>
</feature>
<proteinExistence type="inferred from homology"/>
<dbReference type="PANTHER" id="PTHR30177">
    <property type="entry name" value="GLYCINE BETAINE/L-PROLINE TRANSPORT SYSTEM PERMEASE PROTEIN PROW"/>
    <property type="match status" value="1"/>
</dbReference>
<evidence type="ECO:0000256" key="2">
    <source>
        <dbReference type="ARBA" id="ARBA00022448"/>
    </source>
</evidence>
<dbReference type="Pfam" id="PF00528">
    <property type="entry name" value="BPD_transp_1"/>
    <property type="match status" value="1"/>
</dbReference>
<dbReference type="SUPFAM" id="SSF161098">
    <property type="entry name" value="MetI-like"/>
    <property type="match status" value="1"/>
</dbReference>
<comment type="caution">
    <text evidence="8">The sequence shown here is derived from an EMBL/GenBank/DDBJ whole genome shotgun (WGS) entry which is preliminary data.</text>
</comment>
<dbReference type="CDD" id="cd06261">
    <property type="entry name" value="TM_PBP2"/>
    <property type="match status" value="1"/>
</dbReference>
<dbReference type="InterPro" id="IPR000515">
    <property type="entry name" value="MetI-like"/>
</dbReference>
<sequence length="213" mass="21825">MGSFLSTRSADIAASATEHLVVVLVSLLIATVIGVGIGILVWDRPISRSLAIASAGVGLTIPSMALLALLIPILGLGWLPTIVGLAFYALLPIIRNTVVGLQEVPAAVSESARGMGMGTTKTLFLVQLPMAWPVVLTGVRVSAQLTMGIAAIAAYVGGPGLGEMIFKGLSSLGSRNAVNYAVVGTAGVIILALLLDAAFVAIRRLTTSRGLRV</sequence>
<keyword evidence="9" id="KW-1185">Reference proteome</keyword>
<dbReference type="InterPro" id="IPR051204">
    <property type="entry name" value="ABC_transp_perm/SBD"/>
</dbReference>
<keyword evidence="3 6" id="KW-0812">Transmembrane</keyword>
<dbReference type="Gene3D" id="1.10.3720.10">
    <property type="entry name" value="MetI-like"/>
    <property type="match status" value="1"/>
</dbReference>
<evidence type="ECO:0000256" key="5">
    <source>
        <dbReference type="ARBA" id="ARBA00023136"/>
    </source>
</evidence>
<evidence type="ECO:0000256" key="4">
    <source>
        <dbReference type="ARBA" id="ARBA00022989"/>
    </source>
</evidence>
<evidence type="ECO:0000256" key="3">
    <source>
        <dbReference type="ARBA" id="ARBA00022692"/>
    </source>
</evidence>
<feature type="domain" description="ABC transmembrane type-1" evidence="7">
    <location>
        <begin position="16"/>
        <end position="201"/>
    </location>
</feature>
<feature type="transmembrane region" description="Helical" evidence="6">
    <location>
        <begin position="49"/>
        <end position="71"/>
    </location>
</feature>
<accession>A0ABX0DCR1</accession>
<dbReference type="PANTHER" id="PTHR30177:SF4">
    <property type="entry name" value="OSMOPROTECTANT IMPORT PERMEASE PROTEIN OSMW"/>
    <property type="match status" value="1"/>
</dbReference>
<keyword evidence="4 6" id="KW-1133">Transmembrane helix</keyword>
<evidence type="ECO:0000259" key="7">
    <source>
        <dbReference type="PROSITE" id="PS50928"/>
    </source>
</evidence>
<organism evidence="8 9">
    <name type="scientific">Arthrobacter silviterrae</name>
    <dbReference type="NCBI Taxonomy" id="2026658"/>
    <lineage>
        <taxon>Bacteria</taxon>
        <taxon>Bacillati</taxon>
        <taxon>Actinomycetota</taxon>
        <taxon>Actinomycetes</taxon>
        <taxon>Micrococcales</taxon>
        <taxon>Micrococcaceae</taxon>
        <taxon>Arthrobacter</taxon>
    </lineage>
</organism>
<protein>
    <submittedName>
        <fullName evidence="8">ABC transporter permease</fullName>
    </submittedName>
</protein>
<evidence type="ECO:0000256" key="6">
    <source>
        <dbReference type="RuleBase" id="RU363032"/>
    </source>
</evidence>
<feature type="transmembrane region" description="Helical" evidence="6">
    <location>
        <begin position="77"/>
        <end position="94"/>
    </location>
</feature>
<dbReference type="EMBL" id="JAAKZI010000028">
    <property type="protein sequence ID" value="NGN84679.1"/>
    <property type="molecule type" value="Genomic_DNA"/>
</dbReference>
<keyword evidence="5 6" id="KW-0472">Membrane</keyword>
<feature type="transmembrane region" description="Helical" evidence="6">
    <location>
        <begin position="20"/>
        <end position="42"/>
    </location>
</feature>
<gene>
    <name evidence="8" type="ORF">G6N77_14625</name>
</gene>
<evidence type="ECO:0000313" key="9">
    <source>
        <dbReference type="Proteomes" id="UP000479226"/>
    </source>
</evidence>
<dbReference type="Proteomes" id="UP000479226">
    <property type="component" value="Unassembled WGS sequence"/>
</dbReference>
<dbReference type="InterPro" id="IPR035906">
    <property type="entry name" value="MetI-like_sf"/>
</dbReference>
<reference evidence="8 9" key="1">
    <citation type="submission" date="2020-02" db="EMBL/GenBank/DDBJ databases">
        <title>Genome sequence of the type strain DSM 27180 of Arthrobacter silviterrae.</title>
        <authorList>
            <person name="Gao J."/>
            <person name="Sun J."/>
        </authorList>
    </citation>
    <scope>NUCLEOTIDE SEQUENCE [LARGE SCALE GENOMIC DNA]</scope>
    <source>
        <strain evidence="8 9">DSM 27180</strain>
    </source>
</reference>
<feature type="transmembrane region" description="Helical" evidence="6">
    <location>
        <begin position="177"/>
        <end position="202"/>
    </location>
</feature>
<comment type="subcellular location">
    <subcellularLocation>
        <location evidence="6">Cell membrane</location>
        <topology evidence="6">Multi-pass membrane protein</topology>
    </subcellularLocation>
    <subcellularLocation>
        <location evidence="1">Membrane</location>
        <topology evidence="1">Multi-pass membrane protein</topology>
    </subcellularLocation>
</comment>